<accession>A0A9P6EHE7</accession>
<feature type="transmembrane region" description="Helical" evidence="1">
    <location>
        <begin position="129"/>
        <end position="147"/>
    </location>
</feature>
<dbReference type="OrthoDB" id="4225064at2759"/>
<comment type="caution">
    <text evidence="2">The sequence shown here is derived from an EMBL/GenBank/DDBJ whole genome shotgun (WGS) entry which is preliminary data.</text>
</comment>
<evidence type="ECO:0000256" key="1">
    <source>
        <dbReference type="SAM" id="Phobius"/>
    </source>
</evidence>
<proteinExistence type="predicted"/>
<feature type="transmembrane region" description="Helical" evidence="1">
    <location>
        <begin position="159"/>
        <end position="182"/>
    </location>
</feature>
<keyword evidence="1" id="KW-0812">Transmembrane</keyword>
<reference evidence="2" key="1">
    <citation type="submission" date="2020-11" db="EMBL/GenBank/DDBJ databases">
        <authorList>
            <consortium name="DOE Joint Genome Institute"/>
            <person name="Ahrendt S."/>
            <person name="Riley R."/>
            <person name="Andreopoulos W."/>
            <person name="Labutti K."/>
            <person name="Pangilinan J."/>
            <person name="Ruiz-Duenas F.J."/>
            <person name="Barrasa J.M."/>
            <person name="Sanchez-Garcia M."/>
            <person name="Camarero S."/>
            <person name="Miyauchi S."/>
            <person name="Serrano A."/>
            <person name="Linde D."/>
            <person name="Babiker R."/>
            <person name="Drula E."/>
            <person name="Ayuso-Fernandez I."/>
            <person name="Pacheco R."/>
            <person name="Padilla G."/>
            <person name="Ferreira P."/>
            <person name="Barriuso J."/>
            <person name="Kellner H."/>
            <person name="Castanera R."/>
            <person name="Alfaro M."/>
            <person name="Ramirez L."/>
            <person name="Pisabarro A.G."/>
            <person name="Kuo A."/>
            <person name="Tritt A."/>
            <person name="Lipzen A."/>
            <person name="He G."/>
            <person name="Yan M."/>
            <person name="Ng V."/>
            <person name="Cullen D."/>
            <person name="Martin F."/>
            <person name="Rosso M.-N."/>
            <person name="Henrissat B."/>
            <person name="Hibbett D."/>
            <person name="Martinez A.T."/>
            <person name="Grigoriev I.V."/>
        </authorList>
    </citation>
    <scope>NUCLEOTIDE SEQUENCE</scope>
    <source>
        <strain evidence="2">CBS 506.95</strain>
    </source>
</reference>
<feature type="transmembrane region" description="Helical" evidence="1">
    <location>
        <begin position="212"/>
        <end position="232"/>
    </location>
</feature>
<keyword evidence="3" id="KW-1185">Reference proteome</keyword>
<keyword evidence="1" id="KW-1133">Transmembrane helix</keyword>
<dbReference type="Proteomes" id="UP000807306">
    <property type="component" value="Unassembled WGS sequence"/>
</dbReference>
<dbReference type="AlphaFoldDB" id="A0A9P6EHE7"/>
<dbReference type="EMBL" id="MU157850">
    <property type="protein sequence ID" value="KAF9528759.1"/>
    <property type="molecule type" value="Genomic_DNA"/>
</dbReference>
<evidence type="ECO:0000313" key="2">
    <source>
        <dbReference type="EMBL" id="KAF9528759.1"/>
    </source>
</evidence>
<keyword evidence="1" id="KW-0472">Membrane</keyword>
<name>A0A9P6EHE7_9AGAR</name>
<feature type="transmembrane region" description="Helical" evidence="1">
    <location>
        <begin position="188"/>
        <end position="205"/>
    </location>
</feature>
<feature type="transmembrane region" description="Helical" evidence="1">
    <location>
        <begin position="12"/>
        <end position="31"/>
    </location>
</feature>
<gene>
    <name evidence="2" type="ORF">CPB83DRAFT_894003</name>
</gene>
<protein>
    <submittedName>
        <fullName evidence="2">Uncharacterized protein</fullName>
    </submittedName>
</protein>
<organism evidence="2 3">
    <name type="scientific">Crepidotus variabilis</name>
    <dbReference type="NCBI Taxonomy" id="179855"/>
    <lineage>
        <taxon>Eukaryota</taxon>
        <taxon>Fungi</taxon>
        <taxon>Dikarya</taxon>
        <taxon>Basidiomycota</taxon>
        <taxon>Agaricomycotina</taxon>
        <taxon>Agaricomycetes</taxon>
        <taxon>Agaricomycetidae</taxon>
        <taxon>Agaricales</taxon>
        <taxon>Agaricineae</taxon>
        <taxon>Crepidotaceae</taxon>
        <taxon>Crepidotus</taxon>
    </lineage>
</organism>
<feature type="transmembrane region" description="Helical" evidence="1">
    <location>
        <begin position="244"/>
        <end position="267"/>
    </location>
</feature>
<evidence type="ECO:0000313" key="3">
    <source>
        <dbReference type="Proteomes" id="UP000807306"/>
    </source>
</evidence>
<sequence length="288" mass="32111">MARAQCDNSTDLDLALFILTIISTHVTWWLLSLPTLYKHGFKTYMHDVAWECLRLHQPSFIAFRACFGEDRKYWQANYYSGVRRPTDNLKDLGKAVLKDGLIVVSTCLSLSKLANRGSNADLSGLNSSLWNYPSLPVAIYGLSITIFSKIPPTSRLRPWHMFFITTLVIIIIATAVALAMAYTVGRGIWIGCTILILFMALPLWGIHPKLGFMTAILAAVARTAGPIFGALSPNAYFPFCELRGWAFAGPLLAFTILALLMALYGIFQLPRQEEPDTPVYVEEMKEAP</sequence>